<evidence type="ECO:0008006" key="4">
    <source>
        <dbReference type="Google" id="ProtNLM"/>
    </source>
</evidence>
<accession>A0A6G0THK4</accession>
<keyword evidence="1" id="KW-0812">Transmembrane</keyword>
<reference evidence="2 3" key="1">
    <citation type="submission" date="2019-08" db="EMBL/GenBank/DDBJ databases">
        <title>The genome of the soybean aphid Biotype 1, its phylome, world population structure and adaptation to the North American continent.</title>
        <authorList>
            <person name="Giordano R."/>
            <person name="Donthu R.K."/>
            <person name="Hernandez A.G."/>
            <person name="Wright C.L."/>
            <person name="Zimin A.V."/>
        </authorList>
    </citation>
    <scope>NUCLEOTIDE SEQUENCE [LARGE SCALE GENOMIC DNA]</scope>
    <source>
        <tissue evidence="2">Whole aphids</tissue>
    </source>
</reference>
<gene>
    <name evidence="2" type="ORF">AGLY_010216</name>
</gene>
<comment type="caution">
    <text evidence="2">The sequence shown here is derived from an EMBL/GenBank/DDBJ whole genome shotgun (WGS) entry which is preliminary data.</text>
</comment>
<evidence type="ECO:0000313" key="3">
    <source>
        <dbReference type="Proteomes" id="UP000475862"/>
    </source>
</evidence>
<keyword evidence="1" id="KW-1133">Transmembrane helix</keyword>
<evidence type="ECO:0000313" key="2">
    <source>
        <dbReference type="EMBL" id="KAE9532014.1"/>
    </source>
</evidence>
<proteinExistence type="predicted"/>
<evidence type="ECO:0000256" key="1">
    <source>
        <dbReference type="SAM" id="Phobius"/>
    </source>
</evidence>
<dbReference type="OrthoDB" id="6622369at2759"/>
<keyword evidence="3" id="KW-1185">Reference proteome</keyword>
<name>A0A6G0THK4_APHGL</name>
<sequence length="355" mass="39521">MDKSSNTNGQWTSLSKKISLMFVQSILTAVFVFVLVIAAYLLYLRYKSIALQPTAGRSFYDDENGSAFRESEPAVQNVNVTAREFCSVVSRDLYSLKQMGYVDDDNRVSKLLSLDLGGAQDVHYVFVNTTHVPWTVACSLESALGAIGHVGRVNVFVVNGMEFDRIHNKCGLTQPVSLLSSLVDLTAKYGNHRLNVLHVNLDDLLEYSPFQCMGLNRRPALAKFAVQLVLLWQFGGTVLDGDMVAIRGSVYRATDTAVEYGDRTVSSPTTCHPFIYDAMVCTKSYASLYRPFMADTSVKIFDKAVEWSGRGVKDVRRVNDNVLCRDGLANGQCYYIEKADVDFIHRYCPTAKICA</sequence>
<dbReference type="EMBL" id="VYZN01000040">
    <property type="protein sequence ID" value="KAE9532014.1"/>
    <property type="molecule type" value="Genomic_DNA"/>
</dbReference>
<dbReference type="Proteomes" id="UP000475862">
    <property type="component" value="Unassembled WGS sequence"/>
</dbReference>
<keyword evidence="1" id="KW-0472">Membrane</keyword>
<feature type="transmembrane region" description="Helical" evidence="1">
    <location>
        <begin position="20"/>
        <end position="43"/>
    </location>
</feature>
<dbReference type="AlphaFoldDB" id="A0A6G0THK4"/>
<organism evidence="2 3">
    <name type="scientific">Aphis glycines</name>
    <name type="common">Soybean aphid</name>
    <dbReference type="NCBI Taxonomy" id="307491"/>
    <lineage>
        <taxon>Eukaryota</taxon>
        <taxon>Metazoa</taxon>
        <taxon>Ecdysozoa</taxon>
        <taxon>Arthropoda</taxon>
        <taxon>Hexapoda</taxon>
        <taxon>Insecta</taxon>
        <taxon>Pterygota</taxon>
        <taxon>Neoptera</taxon>
        <taxon>Paraneoptera</taxon>
        <taxon>Hemiptera</taxon>
        <taxon>Sternorrhyncha</taxon>
        <taxon>Aphidomorpha</taxon>
        <taxon>Aphidoidea</taxon>
        <taxon>Aphididae</taxon>
        <taxon>Aphidini</taxon>
        <taxon>Aphis</taxon>
        <taxon>Aphis</taxon>
    </lineage>
</organism>
<protein>
    <recommendedName>
        <fullName evidence="4">Alpha-1,4-N-acetylglucosaminyltransferase</fullName>
    </recommendedName>
</protein>